<feature type="region of interest" description="Disordered" evidence="1">
    <location>
        <begin position="1"/>
        <end position="21"/>
    </location>
</feature>
<reference evidence="2" key="1">
    <citation type="submission" date="2020-07" db="EMBL/GenBank/DDBJ databases">
        <title>Genome sequence and genetic diversity analysis of an under-domesticated orphan crop, white fonio (Digitaria exilis).</title>
        <authorList>
            <person name="Bennetzen J.L."/>
            <person name="Chen S."/>
            <person name="Ma X."/>
            <person name="Wang X."/>
            <person name="Yssel A.E.J."/>
            <person name="Chaluvadi S.R."/>
            <person name="Johnson M."/>
            <person name="Gangashetty P."/>
            <person name="Hamidou F."/>
            <person name="Sanogo M.D."/>
            <person name="Zwaenepoel A."/>
            <person name="Wallace J."/>
            <person name="Van De Peer Y."/>
            <person name="Van Deynze A."/>
        </authorList>
    </citation>
    <scope>NUCLEOTIDE SEQUENCE</scope>
    <source>
        <tissue evidence="2">Leaves</tissue>
    </source>
</reference>
<sequence>MSATVASARPLKPSSSEGDDTRVAVVVEAPAGGDIQTVVGTTTTAEHGGEAGCGGHRFMSIDMLGGVKDSGPSPGAGH</sequence>
<protein>
    <submittedName>
        <fullName evidence="2">Uncharacterized protein</fullName>
    </submittedName>
</protein>
<proteinExistence type="predicted"/>
<evidence type="ECO:0000313" key="2">
    <source>
        <dbReference type="EMBL" id="KAF8658497.1"/>
    </source>
</evidence>
<dbReference type="AlphaFoldDB" id="A0A835E2Q5"/>
<evidence type="ECO:0000256" key="1">
    <source>
        <dbReference type="SAM" id="MobiDB-lite"/>
    </source>
</evidence>
<dbReference type="EMBL" id="JACEFO010002479">
    <property type="protein sequence ID" value="KAF8658497.1"/>
    <property type="molecule type" value="Genomic_DNA"/>
</dbReference>
<dbReference type="OrthoDB" id="687839at2759"/>
<organism evidence="2 3">
    <name type="scientific">Digitaria exilis</name>
    <dbReference type="NCBI Taxonomy" id="1010633"/>
    <lineage>
        <taxon>Eukaryota</taxon>
        <taxon>Viridiplantae</taxon>
        <taxon>Streptophyta</taxon>
        <taxon>Embryophyta</taxon>
        <taxon>Tracheophyta</taxon>
        <taxon>Spermatophyta</taxon>
        <taxon>Magnoliopsida</taxon>
        <taxon>Liliopsida</taxon>
        <taxon>Poales</taxon>
        <taxon>Poaceae</taxon>
        <taxon>PACMAD clade</taxon>
        <taxon>Panicoideae</taxon>
        <taxon>Panicodae</taxon>
        <taxon>Paniceae</taxon>
        <taxon>Anthephorinae</taxon>
        <taxon>Digitaria</taxon>
    </lineage>
</organism>
<dbReference type="Proteomes" id="UP000636709">
    <property type="component" value="Unassembled WGS sequence"/>
</dbReference>
<gene>
    <name evidence="2" type="ORF">HU200_058951</name>
</gene>
<accession>A0A835E2Q5</accession>
<comment type="caution">
    <text evidence="2">The sequence shown here is derived from an EMBL/GenBank/DDBJ whole genome shotgun (WGS) entry which is preliminary data.</text>
</comment>
<name>A0A835E2Q5_9POAL</name>
<evidence type="ECO:0000313" key="3">
    <source>
        <dbReference type="Proteomes" id="UP000636709"/>
    </source>
</evidence>
<keyword evidence="3" id="KW-1185">Reference proteome</keyword>